<feature type="region of interest" description="Disordered" evidence="1">
    <location>
        <begin position="18"/>
        <end position="64"/>
    </location>
</feature>
<dbReference type="WBParaSite" id="HCON_00182570-00001">
    <property type="protein sequence ID" value="HCON_00182570-00001"/>
    <property type="gene ID" value="HCON_00182570"/>
</dbReference>
<dbReference type="PANTHER" id="PTHR46599:SF3">
    <property type="entry name" value="PIGGYBAC TRANSPOSABLE ELEMENT-DERIVED PROTEIN 4"/>
    <property type="match status" value="1"/>
</dbReference>
<name>A0A7I4Z382_HAECO</name>
<feature type="compositionally biased region" description="Acidic residues" evidence="1">
    <location>
        <begin position="21"/>
        <end position="34"/>
    </location>
</feature>
<keyword evidence="3" id="KW-1185">Reference proteome</keyword>
<feature type="compositionally biased region" description="Acidic residues" evidence="1">
    <location>
        <begin position="43"/>
        <end position="52"/>
    </location>
</feature>
<proteinExistence type="predicted"/>
<accession>A0A7I4Z382</accession>
<sequence>MAEVEYDAEDTLDFDALLIASDEEEQGTTEDEVDEVLRRTESDGSEEEDSDNESTSSWSSDISPHDPWIFSGSCGPDDEVLSCQEPIDFFELFLNDEILDLIVKETNRYGTHCNEDFQETDSEEMRRFAGLCLQMGMVKLPRLRDYWSSRPGFGGHAVASKIMARNRFEELLKYLHLADNENFDGDRLYKIKKFVQLFNETAARLYSIGKEVCVDESLVPFRGRIVFRQYMPAKRHRYGIKLFKLCAKGGYTVRIKIYAGKDPSRHEPLADQVVLELMEGFLDEGRIVCTDNFYSSVGLAEKLISRRSHLVGTLRRNRKGIPKEIKETKLKRGQLCCKQKRNGVLVLKWRDKRDLYVISTKHDATVGTSQKPEVVDDYNEMKGFVDLSDQMASYTPFVRRTMKWYKRIFFHLITQTAVVNAWKLYKDVVKNIRLNDFKVEAVESLLNVDQSYTSSHHSHFMRHVLEEVSKGPKGINRRRCAEFYAAMSKEQGAAMASKKTKRVSTRCSKCRKFFCIDCFNKKHMSCRVET</sequence>
<feature type="domain" description="PiggyBac transposable element-derived protein" evidence="2">
    <location>
        <begin position="86"/>
        <end position="422"/>
    </location>
</feature>
<dbReference type="Proteomes" id="UP000025227">
    <property type="component" value="Unplaced"/>
</dbReference>
<dbReference type="AlphaFoldDB" id="A0A7I4Z382"/>
<organism evidence="3 4">
    <name type="scientific">Haemonchus contortus</name>
    <name type="common">Barber pole worm</name>
    <dbReference type="NCBI Taxonomy" id="6289"/>
    <lineage>
        <taxon>Eukaryota</taxon>
        <taxon>Metazoa</taxon>
        <taxon>Ecdysozoa</taxon>
        <taxon>Nematoda</taxon>
        <taxon>Chromadorea</taxon>
        <taxon>Rhabditida</taxon>
        <taxon>Rhabditina</taxon>
        <taxon>Rhabditomorpha</taxon>
        <taxon>Strongyloidea</taxon>
        <taxon>Trichostrongylidae</taxon>
        <taxon>Haemonchus</taxon>
    </lineage>
</organism>
<dbReference type="PANTHER" id="PTHR46599">
    <property type="entry name" value="PIGGYBAC TRANSPOSABLE ELEMENT-DERIVED PROTEIN 4"/>
    <property type="match status" value="1"/>
</dbReference>
<evidence type="ECO:0000259" key="2">
    <source>
        <dbReference type="Pfam" id="PF13843"/>
    </source>
</evidence>
<evidence type="ECO:0000313" key="4">
    <source>
        <dbReference type="WBParaSite" id="HCON_00182570-00001"/>
    </source>
</evidence>
<dbReference type="InterPro" id="IPR029526">
    <property type="entry name" value="PGBD"/>
</dbReference>
<evidence type="ECO:0000313" key="3">
    <source>
        <dbReference type="Proteomes" id="UP000025227"/>
    </source>
</evidence>
<dbReference type="Pfam" id="PF13843">
    <property type="entry name" value="DDE_Tnp_1_7"/>
    <property type="match status" value="1"/>
</dbReference>
<protein>
    <submittedName>
        <fullName evidence="4">DDE_Tnp_1_7 domain-containing protein</fullName>
    </submittedName>
</protein>
<evidence type="ECO:0000256" key="1">
    <source>
        <dbReference type="SAM" id="MobiDB-lite"/>
    </source>
</evidence>
<dbReference type="OrthoDB" id="10030973at2759"/>
<reference evidence="4" key="1">
    <citation type="submission" date="2020-12" db="UniProtKB">
        <authorList>
            <consortium name="WormBaseParasite"/>
        </authorList>
    </citation>
    <scope>IDENTIFICATION</scope>
    <source>
        <strain evidence="4">MHco3</strain>
    </source>
</reference>
<dbReference type="OMA" id="HENSTCW"/>
<feature type="compositionally biased region" description="Low complexity" evidence="1">
    <location>
        <begin position="53"/>
        <end position="64"/>
    </location>
</feature>